<keyword evidence="1" id="KW-0542">Nucleomorph</keyword>
<dbReference type="AlphaFoldDB" id="F2HIE9"/>
<accession>F2HIE9</accession>
<dbReference type="Proteomes" id="UP000243423">
    <property type="component" value="Nucleomorph 3"/>
</dbReference>
<proteinExistence type="predicted"/>
<evidence type="ECO:0000313" key="1">
    <source>
        <dbReference type="EMBL" id="AEA39073.1"/>
    </source>
</evidence>
<gene>
    <name evidence="1" type="ORF">CPARA_3gp415</name>
</gene>
<dbReference type="EMBL" id="CP002174">
    <property type="protein sequence ID" value="AEA39073.1"/>
    <property type="molecule type" value="Genomic_DNA"/>
</dbReference>
<dbReference type="GeneID" id="10447328"/>
<reference evidence="1 2" key="1">
    <citation type="journal article" date="2011" name="Genome Biol. Evol.">
        <title>Complete nucleomorph genome sequence of the nonphotosynthetic alga Cryptomonas paramecium reveals a core nucleomorph gene set.</title>
        <authorList>
            <person name="Tanifuji G."/>
            <person name="Onodera N.T."/>
            <person name="Wheeler T.J."/>
            <person name="Dlutek M."/>
            <person name="Donaher N."/>
            <person name="Archibald J.M."/>
        </authorList>
    </citation>
    <scope>NUCLEOTIDE SEQUENCE [LARGE SCALE GENOMIC DNA]</scope>
    <source>
        <strain evidence="1 2">CCAP977/2A</strain>
    </source>
</reference>
<organism evidence="1 2">
    <name type="scientific">Cryptomonas paramaecium</name>
    <dbReference type="NCBI Taxonomy" id="2898"/>
    <lineage>
        <taxon>Eukaryota</taxon>
        <taxon>Cryptophyceae</taxon>
        <taxon>Cryptomonadales</taxon>
        <taxon>Cryptomonadaceae</taxon>
        <taxon>Cryptomonas</taxon>
    </lineage>
</organism>
<evidence type="ECO:0000313" key="2">
    <source>
        <dbReference type="Proteomes" id="UP000243423"/>
    </source>
</evidence>
<dbReference type="RefSeq" id="XP_003239971.1">
    <property type="nucleotide sequence ID" value="XM_003239923.1"/>
</dbReference>
<name>F2HIE9_9CRYP</name>
<sequence>MRFCYSFLSLELIRSLKFMTSLTDYFLIYLNPVKDILYDTNSLDIIYSLFFYKILEIHLKKKISIFFIVDQSHESLYNQRELTKLQDVWRKCLADNNINDNIDMNDYFEIFFLNESQVTLKPDHVLTIGGYLSKETIKIKYNTKYSDFLFQEKWLASNQIPSNLLINVKNDQVSDILCFYFVDSASNEVLKMFYKNFAKWDKVIRKGKLVDTYGKITLSFIEMANKKFDALIPGKFQNCLLVEKKKKELHKIFQQYILYLFTKQLLSLQSQSLERFKNMFIENSLLSKKSFELQKKTAIDDTNEWFISHAIPLTLGNSDLSYTFAQKELNDVLEEFSEKLRDSPTIKMRMLKNTSKQTSTGNLKQKGMIIGFGLTAAFRPSGFGNFQFITSYTRGPHVFNFSFVNDKDVAEQEGQGKVKLFKIQPSLNFDIEM</sequence>
<geneLocation type="nucleomorph" evidence="1"/>
<protein>
    <submittedName>
        <fullName evidence="1">Uncharacterized protein</fullName>
    </submittedName>
</protein>